<evidence type="ECO:0000256" key="2">
    <source>
        <dbReference type="ARBA" id="ARBA00022679"/>
    </source>
</evidence>
<dbReference type="Gene3D" id="3.90.550.10">
    <property type="entry name" value="Spore Coat Polysaccharide Biosynthesis Protein SpsA, Chain A"/>
    <property type="match status" value="1"/>
</dbReference>
<dbReference type="SUPFAM" id="SSF53448">
    <property type="entry name" value="Nucleotide-diphospho-sugar transferases"/>
    <property type="match status" value="1"/>
</dbReference>
<dbReference type="CDD" id="cd00761">
    <property type="entry name" value="Glyco_tranf_GTA_type"/>
    <property type="match status" value="1"/>
</dbReference>
<evidence type="ECO:0000256" key="1">
    <source>
        <dbReference type="ARBA" id="ARBA00022676"/>
    </source>
</evidence>
<dbReference type="EMBL" id="UINC01006997">
    <property type="protein sequence ID" value="SVA30856.1"/>
    <property type="molecule type" value="Genomic_DNA"/>
</dbReference>
<accession>A0A381URT4</accession>
<evidence type="ECO:0000313" key="4">
    <source>
        <dbReference type="EMBL" id="SVA30856.1"/>
    </source>
</evidence>
<dbReference type="PANTHER" id="PTHR43630">
    <property type="entry name" value="POLY-BETA-1,6-N-ACETYL-D-GLUCOSAMINE SYNTHASE"/>
    <property type="match status" value="1"/>
</dbReference>
<feature type="domain" description="Glycosyltransferase 2-like" evidence="3">
    <location>
        <begin position="27"/>
        <end position="161"/>
    </location>
</feature>
<dbReference type="InterPro" id="IPR029044">
    <property type="entry name" value="Nucleotide-diphossugar_trans"/>
</dbReference>
<sequence length="309" mass="35679">MGGFKTYMEVYEKRGFDPDKMSAKIAVVVVARNEEKYIKKTLIHLLRQTIKPIKIVLVNDGSTDKTRAIVSQFTEIDIVDCKPHESFVTKKQLADTINAGIEKIRNLSDVEYVMILGADHILPDNYLERVIKRMSENPQIVIASGVIDGEFSVTVRGSGRIVKAEFWKKIGFFYPVNYGFESYLLFKARSMNYDVVLFDDIITSTQRKSASSYNSKLYYNYGQALKALGYTVPYTLFKAGLLFFTKPLGAVYLLSGFFSNYDQYYETEIREFVKKQQNHKLRHLNYDDVKRFITSMHYTTSLSYKQQNS</sequence>
<name>A0A381URT4_9ZZZZ</name>
<dbReference type="InterPro" id="IPR001173">
    <property type="entry name" value="Glyco_trans_2-like"/>
</dbReference>
<dbReference type="Pfam" id="PF00535">
    <property type="entry name" value="Glycos_transf_2"/>
    <property type="match status" value="1"/>
</dbReference>
<dbReference type="GO" id="GO:0016757">
    <property type="term" value="F:glycosyltransferase activity"/>
    <property type="evidence" value="ECO:0007669"/>
    <property type="project" value="UniProtKB-KW"/>
</dbReference>
<keyword evidence="2" id="KW-0808">Transferase</keyword>
<organism evidence="4">
    <name type="scientific">marine metagenome</name>
    <dbReference type="NCBI Taxonomy" id="408172"/>
    <lineage>
        <taxon>unclassified sequences</taxon>
        <taxon>metagenomes</taxon>
        <taxon>ecological metagenomes</taxon>
    </lineage>
</organism>
<evidence type="ECO:0000259" key="3">
    <source>
        <dbReference type="Pfam" id="PF00535"/>
    </source>
</evidence>
<gene>
    <name evidence="4" type="ORF">METZ01_LOCUS83710</name>
</gene>
<dbReference type="AlphaFoldDB" id="A0A381URT4"/>
<protein>
    <recommendedName>
        <fullName evidence="3">Glycosyltransferase 2-like domain-containing protein</fullName>
    </recommendedName>
</protein>
<dbReference type="PANTHER" id="PTHR43630:SF1">
    <property type="entry name" value="POLY-BETA-1,6-N-ACETYL-D-GLUCOSAMINE SYNTHASE"/>
    <property type="match status" value="1"/>
</dbReference>
<keyword evidence="1" id="KW-0328">Glycosyltransferase</keyword>
<reference evidence="4" key="1">
    <citation type="submission" date="2018-05" db="EMBL/GenBank/DDBJ databases">
        <authorList>
            <person name="Lanie J.A."/>
            <person name="Ng W.-L."/>
            <person name="Kazmierczak K.M."/>
            <person name="Andrzejewski T.M."/>
            <person name="Davidsen T.M."/>
            <person name="Wayne K.J."/>
            <person name="Tettelin H."/>
            <person name="Glass J.I."/>
            <person name="Rusch D."/>
            <person name="Podicherti R."/>
            <person name="Tsui H.-C.T."/>
            <person name="Winkler M.E."/>
        </authorList>
    </citation>
    <scope>NUCLEOTIDE SEQUENCE</scope>
</reference>
<proteinExistence type="predicted"/>